<dbReference type="GO" id="GO:0004791">
    <property type="term" value="F:thioredoxin-disulfide reductase (NADPH) activity"/>
    <property type="evidence" value="ECO:0007669"/>
    <property type="project" value="UniProtKB-UniRule"/>
</dbReference>
<dbReference type="InterPro" id="IPR050097">
    <property type="entry name" value="Ferredoxin-NADP_redctase_2"/>
</dbReference>
<dbReference type="HOGENOM" id="CLU_031864_5_1_1"/>
<keyword evidence="8" id="KW-0521">NADP</keyword>
<keyword evidence="3 7" id="KW-0274">FAD</keyword>
<dbReference type="Gene3D" id="3.50.50.60">
    <property type="entry name" value="FAD/NAD(P)-binding domain"/>
    <property type="match status" value="2"/>
</dbReference>
<gene>
    <name evidence="10" type="ORF">PAXRUDRAFT_460018</name>
</gene>
<dbReference type="InterPro" id="IPR023753">
    <property type="entry name" value="FAD/NAD-binding_dom"/>
</dbReference>
<dbReference type="FunCoup" id="A0A0D0E7Q3">
    <property type="interactions" value="232"/>
</dbReference>
<evidence type="ECO:0000256" key="1">
    <source>
        <dbReference type="ARBA" id="ARBA00009333"/>
    </source>
</evidence>
<evidence type="ECO:0000256" key="5">
    <source>
        <dbReference type="ARBA" id="ARBA00023157"/>
    </source>
</evidence>
<accession>A0A0D0E7Q3</accession>
<keyword evidence="4 7" id="KW-0560">Oxidoreductase</keyword>
<dbReference type="PRINTS" id="PR00469">
    <property type="entry name" value="PNDRDTASEII"/>
</dbReference>
<reference evidence="10 11" key="1">
    <citation type="submission" date="2014-04" db="EMBL/GenBank/DDBJ databases">
        <authorList>
            <consortium name="DOE Joint Genome Institute"/>
            <person name="Kuo A."/>
            <person name="Kohler A."/>
            <person name="Jargeat P."/>
            <person name="Nagy L.G."/>
            <person name="Floudas D."/>
            <person name="Copeland A."/>
            <person name="Barry K.W."/>
            <person name="Cichocki N."/>
            <person name="Veneault-Fourrey C."/>
            <person name="LaButti K."/>
            <person name="Lindquist E.A."/>
            <person name="Lipzen A."/>
            <person name="Lundell T."/>
            <person name="Morin E."/>
            <person name="Murat C."/>
            <person name="Sun H."/>
            <person name="Tunlid A."/>
            <person name="Henrissat B."/>
            <person name="Grigoriev I.V."/>
            <person name="Hibbett D.S."/>
            <person name="Martin F."/>
            <person name="Nordberg H.P."/>
            <person name="Cantor M.N."/>
            <person name="Hua S.X."/>
        </authorList>
    </citation>
    <scope>NUCLEOTIDE SEQUENCE [LARGE SCALE GENOMIC DNA]</scope>
    <source>
        <strain evidence="10 11">Ve08.2h10</strain>
    </source>
</reference>
<dbReference type="SUPFAM" id="SSF51905">
    <property type="entry name" value="FAD/NAD(P)-binding domain"/>
    <property type="match status" value="1"/>
</dbReference>
<evidence type="ECO:0000259" key="9">
    <source>
        <dbReference type="Pfam" id="PF07992"/>
    </source>
</evidence>
<evidence type="ECO:0000313" key="10">
    <source>
        <dbReference type="EMBL" id="KIK94240.1"/>
    </source>
</evidence>
<dbReference type="AlphaFoldDB" id="A0A0D0E7Q3"/>
<keyword evidence="2 7" id="KW-0285">Flavoprotein</keyword>
<feature type="domain" description="FAD/NAD(P)-binding" evidence="9">
    <location>
        <begin position="307"/>
        <end position="404"/>
    </location>
</feature>
<keyword evidence="6 7" id="KW-0676">Redox-active center</keyword>
<dbReference type="PANTHER" id="PTHR48105">
    <property type="entry name" value="THIOREDOXIN REDUCTASE 1-RELATED-RELATED"/>
    <property type="match status" value="1"/>
</dbReference>
<keyword evidence="5" id="KW-1015">Disulfide bond</keyword>
<sequence length="437" mass="47891">MIRDRRVPGPFSSQVGLSYMMNWIDHFHFTAILFSRSRILTKALRAFPLPAASASLLALKHEPPRPKNFMAPLTNGTIPRSTKMHSKVVIIGSGPAGHTAAVYLARANLNPVLFEGFMANGFAPGGQLTTTTDVENYPGFPTGIMGPELMEKFREQSIRFGTQVITETVSKIDLSARPFRYWREGQEGDEPETADSVIIATGASAKRLGLKGEDMYWQSGISACAVCDGAVPIFRNKPLAVIGGGDSAAEEATYLTKYGSHVYVLVRRSELRASKIMAKRLMNNPKIVSLAHSFEWIPNIHPPPQTILWNTVATECQGDGDLLNNLRIKNVLTQEEKDLPVNGPFYAIGHEPATAIVRSQLQTDEDGYIVTVPGTTQTSVKAVFAAGDVQDKRYRQAITSAGSGCMAALEVERLLAEEEEGTDCELANFFFFLFSLM</sequence>
<dbReference type="InterPro" id="IPR005982">
    <property type="entry name" value="Thioredox_Rdtase"/>
</dbReference>
<comment type="cofactor">
    <cofactor evidence="8">
        <name>FAD</name>
        <dbReference type="ChEBI" id="CHEBI:57692"/>
    </cofactor>
    <text evidence="8">Binds 1 FAD per subunit.</text>
</comment>
<dbReference type="PROSITE" id="PS00573">
    <property type="entry name" value="PYRIDINE_REDOX_2"/>
    <property type="match status" value="1"/>
</dbReference>
<organism evidence="10 11">
    <name type="scientific">Paxillus rubicundulus Ve08.2h10</name>
    <dbReference type="NCBI Taxonomy" id="930991"/>
    <lineage>
        <taxon>Eukaryota</taxon>
        <taxon>Fungi</taxon>
        <taxon>Dikarya</taxon>
        <taxon>Basidiomycota</taxon>
        <taxon>Agaricomycotina</taxon>
        <taxon>Agaricomycetes</taxon>
        <taxon>Agaricomycetidae</taxon>
        <taxon>Boletales</taxon>
        <taxon>Paxilineae</taxon>
        <taxon>Paxillaceae</taxon>
        <taxon>Paxillus</taxon>
    </lineage>
</organism>
<feature type="domain" description="FAD/NAD(P)-binding" evidence="9">
    <location>
        <begin position="87"/>
        <end position="284"/>
    </location>
</feature>
<evidence type="ECO:0000313" key="11">
    <source>
        <dbReference type="Proteomes" id="UP000054538"/>
    </source>
</evidence>
<dbReference type="Proteomes" id="UP000054538">
    <property type="component" value="Unassembled WGS sequence"/>
</dbReference>
<dbReference type="InterPro" id="IPR036188">
    <property type="entry name" value="FAD/NAD-bd_sf"/>
</dbReference>
<dbReference type="GO" id="GO:0005737">
    <property type="term" value="C:cytoplasm"/>
    <property type="evidence" value="ECO:0007669"/>
    <property type="project" value="InterPro"/>
</dbReference>
<dbReference type="InParanoid" id="A0A0D0E7Q3"/>
<comment type="subunit">
    <text evidence="7">Homodimer.</text>
</comment>
<dbReference type="EMBL" id="KN825120">
    <property type="protein sequence ID" value="KIK94240.1"/>
    <property type="molecule type" value="Genomic_DNA"/>
</dbReference>
<dbReference type="Pfam" id="PF07992">
    <property type="entry name" value="Pyr_redox_2"/>
    <property type="match status" value="2"/>
</dbReference>
<comment type="similarity">
    <text evidence="1 7">Belongs to the class-II pyridine nucleotide-disulfide oxidoreductase family.</text>
</comment>
<evidence type="ECO:0000256" key="3">
    <source>
        <dbReference type="ARBA" id="ARBA00022827"/>
    </source>
</evidence>
<evidence type="ECO:0000256" key="2">
    <source>
        <dbReference type="ARBA" id="ARBA00022630"/>
    </source>
</evidence>
<name>A0A0D0E7Q3_9AGAM</name>
<dbReference type="NCBIfam" id="TIGR01292">
    <property type="entry name" value="TRX_reduct"/>
    <property type="match status" value="1"/>
</dbReference>
<dbReference type="InterPro" id="IPR008255">
    <property type="entry name" value="Pyr_nucl-diS_OxRdtase_2_AS"/>
</dbReference>
<evidence type="ECO:0000256" key="6">
    <source>
        <dbReference type="ARBA" id="ARBA00023284"/>
    </source>
</evidence>
<protein>
    <recommendedName>
        <fullName evidence="7">Thioredoxin reductase</fullName>
        <ecNumber evidence="7">1.8.1.9</ecNumber>
    </recommendedName>
</protein>
<evidence type="ECO:0000256" key="8">
    <source>
        <dbReference type="RuleBase" id="RU003881"/>
    </source>
</evidence>
<comment type="catalytic activity">
    <reaction evidence="7">
        <text>[thioredoxin]-dithiol + NADP(+) = [thioredoxin]-disulfide + NADPH + H(+)</text>
        <dbReference type="Rhea" id="RHEA:20345"/>
        <dbReference type="Rhea" id="RHEA-COMP:10698"/>
        <dbReference type="Rhea" id="RHEA-COMP:10700"/>
        <dbReference type="ChEBI" id="CHEBI:15378"/>
        <dbReference type="ChEBI" id="CHEBI:29950"/>
        <dbReference type="ChEBI" id="CHEBI:50058"/>
        <dbReference type="ChEBI" id="CHEBI:57783"/>
        <dbReference type="ChEBI" id="CHEBI:58349"/>
        <dbReference type="EC" id="1.8.1.9"/>
    </reaction>
</comment>
<evidence type="ECO:0000256" key="4">
    <source>
        <dbReference type="ARBA" id="ARBA00023002"/>
    </source>
</evidence>
<dbReference type="GO" id="GO:0019430">
    <property type="term" value="P:removal of superoxide radicals"/>
    <property type="evidence" value="ECO:0007669"/>
    <property type="project" value="UniProtKB-UniRule"/>
</dbReference>
<keyword evidence="11" id="KW-1185">Reference proteome</keyword>
<proteinExistence type="inferred from homology"/>
<dbReference type="PRINTS" id="PR00368">
    <property type="entry name" value="FADPNR"/>
</dbReference>
<dbReference type="OrthoDB" id="371245at2759"/>
<reference evidence="11" key="2">
    <citation type="submission" date="2015-01" db="EMBL/GenBank/DDBJ databases">
        <title>Evolutionary Origins and Diversification of the Mycorrhizal Mutualists.</title>
        <authorList>
            <consortium name="DOE Joint Genome Institute"/>
            <consortium name="Mycorrhizal Genomics Consortium"/>
            <person name="Kohler A."/>
            <person name="Kuo A."/>
            <person name="Nagy L.G."/>
            <person name="Floudas D."/>
            <person name="Copeland A."/>
            <person name="Barry K.W."/>
            <person name="Cichocki N."/>
            <person name="Veneault-Fourrey C."/>
            <person name="LaButti K."/>
            <person name="Lindquist E.A."/>
            <person name="Lipzen A."/>
            <person name="Lundell T."/>
            <person name="Morin E."/>
            <person name="Murat C."/>
            <person name="Riley R."/>
            <person name="Ohm R."/>
            <person name="Sun H."/>
            <person name="Tunlid A."/>
            <person name="Henrissat B."/>
            <person name="Grigoriev I.V."/>
            <person name="Hibbett D.S."/>
            <person name="Martin F."/>
        </authorList>
    </citation>
    <scope>NUCLEOTIDE SEQUENCE [LARGE SCALE GENOMIC DNA]</scope>
    <source>
        <strain evidence="11">Ve08.2h10</strain>
    </source>
</reference>
<dbReference type="STRING" id="930991.A0A0D0E7Q3"/>
<dbReference type="EC" id="1.8.1.9" evidence="7"/>
<evidence type="ECO:0000256" key="7">
    <source>
        <dbReference type="RuleBase" id="RU003880"/>
    </source>
</evidence>